<evidence type="ECO:0000256" key="5">
    <source>
        <dbReference type="ARBA" id="ARBA00022553"/>
    </source>
</evidence>
<dbReference type="FunFam" id="1.10.287.130:FF:000008">
    <property type="entry name" value="Two-component sensor histidine kinase"/>
    <property type="match status" value="1"/>
</dbReference>
<dbReference type="EMBL" id="OMOJ01000008">
    <property type="protein sequence ID" value="SPF81280.1"/>
    <property type="molecule type" value="Genomic_DNA"/>
</dbReference>
<evidence type="ECO:0000256" key="6">
    <source>
        <dbReference type="ARBA" id="ARBA00022679"/>
    </source>
</evidence>
<dbReference type="OrthoDB" id="9813151at2"/>
<dbReference type="Pfam" id="PF02518">
    <property type="entry name" value="HATPase_c"/>
    <property type="match status" value="1"/>
</dbReference>
<dbReference type="SUPFAM" id="SSF55785">
    <property type="entry name" value="PYP-like sensor domain (PAS domain)"/>
    <property type="match status" value="1"/>
</dbReference>
<keyword evidence="7" id="KW-0547">Nucleotide-binding</keyword>
<dbReference type="GO" id="GO:0005524">
    <property type="term" value="F:ATP binding"/>
    <property type="evidence" value="ECO:0007669"/>
    <property type="project" value="UniProtKB-KW"/>
</dbReference>
<evidence type="ECO:0000256" key="7">
    <source>
        <dbReference type="ARBA" id="ARBA00022741"/>
    </source>
</evidence>
<evidence type="ECO:0000256" key="1">
    <source>
        <dbReference type="ARBA" id="ARBA00000085"/>
    </source>
</evidence>
<dbReference type="PANTHER" id="PTHR45453">
    <property type="entry name" value="PHOSPHATE REGULON SENSOR PROTEIN PHOR"/>
    <property type="match status" value="1"/>
</dbReference>
<dbReference type="CDD" id="cd00075">
    <property type="entry name" value="HATPase"/>
    <property type="match status" value="1"/>
</dbReference>
<dbReference type="AlphaFoldDB" id="A0A2R8AZ44"/>
<name>A0A2R8AZ44_9RHOB</name>
<evidence type="ECO:0000256" key="3">
    <source>
        <dbReference type="ARBA" id="ARBA00012438"/>
    </source>
</evidence>
<accession>A0A2R8AZ44</accession>
<organism evidence="13 14">
    <name type="scientific">Pseudoprimorskyibacter insulae</name>
    <dbReference type="NCBI Taxonomy" id="1695997"/>
    <lineage>
        <taxon>Bacteria</taxon>
        <taxon>Pseudomonadati</taxon>
        <taxon>Pseudomonadota</taxon>
        <taxon>Alphaproteobacteria</taxon>
        <taxon>Rhodobacterales</taxon>
        <taxon>Paracoccaceae</taxon>
        <taxon>Pseudoprimorskyibacter</taxon>
    </lineage>
</organism>
<dbReference type="InterPro" id="IPR036097">
    <property type="entry name" value="HisK_dim/P_sf"/>
</dbReference>
<dbReference type="Gene3D" id="3.30.450.20">
    <property type="entry name" value="PAS domain"/>
    <property type="match status" value="1"/>
</dbReference>
<dbReference type="GO" id="GO:0005886">
    <property type="term" value="C:plasma membrane"/>
    <property type="evidence" value="ECO:0007669"/>
    <property type="project" value="UniProtKB-SubCell"/>
</dbReference>
<dbReference type="SMART" id="SM00387">
    <property type="entry name" value="HATPase_c"/>
    <property type="match status" value="1"/>
</dbReference>
<dbReference type="Proteomes" id="UP000244904">
    <property type="component" value="Unassembled WGS sequence"/>
</dbReference>
<gene>
    <name evidence="13" type="primary">phoR</name>
    <name evidence="13" type="ORF">PRI8871_03102</name>
</gene>
<dbReference type="GO" id="GO:0004721">
    <property type="term" value="F:phosphoprotein phosphatase activity"/>
    <property type="evidence" value="ECO:0007669"/>
    <property type="project" value="TreeGrafter"/>
</dbReference>
<evidence type="ECO:0000256" key="11">
    <source>
        <dbReference type="ARBA" id="ARBA00023136"/>
    </source>
</evidence>
<dbReference type="SMART" id="SM00388">
    <property type="entry name" value="HisKA"/>
    <property type="match status" value="1"/>
</dbReference>
<dbReference type="PANTHER" id="PTHR45453:SF1">
    <property type="entry name" value="PHOSPHATE REGULON SENSOR PROTEIN PHOR"/>
    <property type="match status" value="1"/>
</dbReference>
<evidence type="ECO:0000313" key="13">
    <source>
        <dbReference type="EMBL" id="SPF81280.1"/>
    </source>
</evidence>
<dbReference type="InterPro" id="IPR036890">
    <property type="entry name" value="HATPase_C_sf"/>
</dbReference>
<dbReference type="GO" id="GO:0016036">
    <property type="term" value="P:cellular response to phosphate starvation"/>
    <property type="evidence" value="ECO:0007669"/>
    <property type="project" value="TreeGrafter"/>
</dbReference>
<dbReference type="FunFam" id="3.30.565.10:FF:000006">
    <property type="entry name" value="Sensor histidine kinase WalK"/>
    <property type="match status" value="1"/>
</dbReference>
<dbReference type="SUPFAM" id="SSF55874">
    <property type="entry name" value="ATPase domain of HSP90 chaperone/DNA topoisomerase II/histidine kinase"/>
    <property type="match status" value="1"/>
</dbReference>
<dbReference type="InterPro" id="IPR050351">
    <property type="entry name" value="BphY/WalK/GraS-like"/>
</dbReference>
<dbReference type="CDD" id="cd00082">
    <property type="entry name" value="HisKA"/>
    <property type="match status" value="1"/>
</dbReference>
<keyword evidence="14" id="KW-1185">Reference proteome</keyword>
<comment type="catalytic activity">
    <reaction evidence="1">
        <text>ATP + protein L-histidine = ADP + protein N-phospho-L-histidine.</text>
        <dbReference type="EC" id="2.7.13.3"/>
    </reaction>
</comment>
<evidence type="ECO:0000256" key="4">
    <source>
        <dbReference type="ARBA" id="ARBA00022475"/>
    </source>
</evidence>
<dbReference type="Gene3D" id="3.30.565.10">
    <property type="entry name" value="Histidine kinase-like ATPase, C-terminal domain"/>
    <property type="match status" value="1"/>
</dbReference>
<dbReference type="InterPro" id="IPR004358">
    <property type="entry name" value="Sig_transdc_His_kin-like_C"/>
</dbReference>
<comment type="subcellular location">
    <subcellularLocation>
        <location evidence="2">Cell membrane</location>
    </subcellularLocation>
</comment>
<dbReference type="RefSeq" id="WP_108887131.1">
    <property type="nucleotide sequence ID" value="NZ_OMOJ01000008.1"/>
</dbReference>
<dbReference type="SUPFAM" id="SSF47384">
    <property type="entry name" value="Homodimeric domain of signal transducing histidine kinase"/>
    <property type="match status" value="1"/>
</dbReference>
<feature type="domain" description="Histidine kinase" evidence="12">
    <location>
        <begin position="122"/>
        <end position="346"/>
    </location>
</feature>
<dbReference type="EC" id="2.7.13.3" evidence="3"/>
<keyword evidence="5" id="KW-0597">Phosphoprotein</keyword>
<evidence type="ECO:0000256" key="8">
    <source>
        <dbReference type="ARBA" id="ARBA00022777"/>
    </source>
</evidence>
<dbReference type="InterPro" id="IPR003594">
    <property type="entry name" value="HATPase_dom"/>
</dbReference>
<evidence type="ECO:0000313" key="14">
    <source>
        <dbReference type="Proteomes" id="UP000244904"/>
    </source>
</evidence>
<evidence type="ECO:0000256" key="9">
    <source>
        <dbReference type="ARBA" id="ARBA00022840"/>
    </source>
</evidence>
<keyword evidence="9" id="KW-0067">ATP-binding</keyword>
<dbReference type="PROSITE" id="PS50109">
    <property type="entry name" value="HIS_KIN"/>
    <property type="match status" value="1"/>
</dbReference>
<keyword evidence="4" id="KW-1003">Cell membrane</keyword>
<keyword evidence="6 13" id="KW-0808">Transferase</keyword>
<keyword evidence="11" id="KW-0472">Membrane</keyword>
<evidence type="ECO:0000256" key="2">
    <source>
        <dbReference type="ARBA" id="ARBA00004236"/>
    </source>
</evidence>
<dbReference type="PRINTS" id="PR00344">
    <property type="entry name" value="BCTRLSENSOR"/>
</dbReference>
<dbReference type="Pfam" id="PF00512">
    <property type="entry name" value="HisKA"/>
    <property type="match status" value="1"/>
</dbReference>
<proteinExistence type="predicted"/>
<dbReference type="Gene3D" id="1.10.287.130">
    <property type="match status" value="1"/>
</dbReference>
<reference evidence="14" key="1">
    <citation type="submission" date="2018-03" db="EMBL/GenBank/DDBJ databases">
        <authorList>
            <person name="Rodrigo-Torres L."/>
            <person name="Arahal R. D."/>
            <person name="Lucena T."/>
        </authorList>
    </citation>
    <scope>NUCLEOTIDE SEQUENCE [LARGE SCALE GENOMIC DNA]</scope>
    <source>
        <strain evidence="14">CECT 8871</strain>
    </source>
</reference>
<keyword evidence="10" id="KW-0902">Two-component regulatory system</keyword>
<evidence type="ECO:0000256" key="10">
    <source>
        <dbReference type="ARBA" id="ARBA00023012"/>
    </source>
</evidence>
<keyword evidence="8" id="KW-0418">Kinase</keyword>
<dbReference type="InterPro" id="IPR035965">
    <property type="entry name" value="PAS-like_dom_sf"/>
</dbReference>
<sequence length="346" mass="38317">MNEQMLQDLVEAIPMPAILIRMNERIEAANAEARKLLGEAIVQRHFITALRQPVLLDAIEATQKDGKPRKTDYLTNDGRNDTTFRVTVRPVSLPSGRGTLICFEDITHLEKAGQMRRDFVANVSHELRTPLTALIGFIETLKGPAKNDTAALERFLTIMDSEAGRMNRLVGDLLSLSRVEADERVRPTDPVDPVALISSTVNGLMPVAESCKASVTLDVPSKPIRILGDSDQLRQVFTNLIENAIKYGGTGVNVAVSLTEPTYESRLRGQAVRLTVRDNGPGIDEVHLPRLTERFYRADSHRSRHLGGTGLGLAIVKHIVNRHRGRMWIESTLGQGTKITVLLRVD</sequence>
<dbReference type="InterPro" id="IPR003661">
    <property type="entry name" value="HisK_dim/P_dom"/>
</dbReference>
<protein>
    <recommendedName>
        <fullName evidence="3">histidine kinase</fullName>
        <ecNumber evidence="3">2.7.13.3</ecNumber>
    </recommendedName>
</protein>
<dbReference type="InterPro" id="IPR005467">
    <property type="entry name" value="His_kinase_dom"/>
</dbReference>
<dbReference type="GO" id="GO:0000155">
    <property type="term" value="F:phosphorelay sensor kinase activity"/>
    <property type="evidence" value="ECO:0007669"/>
    <property type="project" value="InterPro"/>
</dbReference>
<evidence type="ECO:0000259" key="12">
    <source>
        <dbReference type="PROSITE" id="PS50109"/>
    </source>
</evidence>